<keyword evidence="5" id="KW-0472">Membrane</keyword>
<dbReference type="InterPro" id="IPR026265">
    <property type="entry name" value="LptC"/>
</dbReference>
<dbReference type="PANTHER" id="PTHR37481:SF1">
    <property type="entry name" value="LIPOPOLYSACCHARIDE EXPORT SYSTEM PROTEIN LPTC"/>
    <property type="match status" value="1"/>
</dbReference>
<dbReference type="InterPro" id="IPR052363">
    <property type="entry name" value="LPS_export_LptC"/>
</dbReference>
<evidence type="ECO:0000256" key="1">
    <source>
        <dbReference type="ARBA" id="ARBA00022475"/>
    </source>
</evidence>
<reference evidence="6 7" key="1">
    <citation type="journal article" date="2016" name="Front. Microbiol.">
        <title>Single-Cell (Meta-)Genomics of a Dimorphic Candidatus Thiomargarita nelsonii Reveals Genomic Plasticity.</title>
        <authorList>
            <person name="Flood B.E."/>
            <person name="Fliss P."/>
            <person name="Jones D.S."/>
            <person name="Dick G.J."/>
            <person name="Jain S."/>
            <person name="Kaster A.K."/>
            <person name="Winkel M."/>
            <person name="Mussmann M."/>
            <person name="Bailey J."/>
        </authorList>
    </citation>
    <scope>NUCLEOTIDE SEQUENCE [LARGE SCALE GENOMIC DNA]</scope>
    <source>
        <strain evidence="6">Hydrate Ridge</strain>
    </source>
</reference>
<dbReference type="GO" id="GO:0030288">
    <property type="term" value="C:outer membrane-bounded periplasmic space"/>
    <property type="evidence" value="ECO:0007669"/>
    <property type="project" value="TreeGrafter"/>
</dbReference>
<dbReference type="PANTHER" id="PTHR37481">
    <property type="entry name" value="LIPOPOLYSACCHARIDE EXPORT SYSTEM PROTEIN LPTC"/>
    <property type="match status" value="1"/>
</dbReference>
<keyword evidence="7" id="KW-1185">Reference proteome</keyword>
<dbReference type="GO" id="GO:0017089">
    <property type="term" value="F:glycolipid transfer activity"/>
    <property type="evidence" value="ECO:0007669"/>
    <property type="project" value="TreeGrafter"/>
</dbReference>
<evidence type="ECO:0000256" key="3">
    <source>
        <dbReference type="ARBA" id="ARBA00022692"/>
    </source>
</evidence>
<sequence>MDEHGRLKNQLIAETMIHYPDRNATLTAPYMVFYKEAQPTWTVRAELAEVSPDGNQVWLIGNTILGQQQKTMEIISRDVWVQLDSEQAETIAPTTLISNYGKTHSIGMRVFLSTERVDLLSHVRGHYVLP</sequence>
<organism evidence="6 7">
    <name type="scientific">Candidatus Thiomargarita nelsonii</name>
    <dbReference type="NCBI Taxonomy" id="1003181"/>
    <lineage>
        <taxon>Bacteria</taxon>
        <taxon>Pseudomonadati</taxon>
        <taxon>Pseudomonadota</taxon>
        <taxon>Gammaproteobacteria</taxon>
        <taxon>Thiotrichales</taxon>
        <taxon>Thiotrichaceae</taxon>
        <taxon>Thiomargarita</taxon>
    </lineage>
</organism>
<dbReference type="Proteomes" id="UP000030428">
    <property type="component" value="Unassembled WGS sequence"/>
</dbReference>
<evidence type="ECO:0008006" key="8">
    <source>
        <dbReference type="Google" id="ProtNLM"/>
    </source>
</evidence>
<dbReference type="GO" id="GO:0005886">
    <property type="term" value="C:plasma membrane"/>
    <property type="evidence" value="ECO:0007669"/>
    <property type="project" value="InterPro"/>
</dbReference>
<evidence type="ECO:0000313" key="7">
    <source>
        <dbReference type="Proteomes" id="UP000030428"/>
    </source>
</evidence>
<name>A0A0A6PMG2_9GAMM</name>
<accession>A0A0A6PMG2</accession>
<dbReference type="Pfam" id="PF06835">
    <property type="entry name" value="LptC"/>
    <property type="match status" value="1"/>
</dbReference>
<keyword evidence="3" id="KW-0812">Transmembrane</keyword>
<dbReference type="NCBIfam" id="TIGR04409">
    <property type="entry name" value="LptC_YrbK"/>
    <property type="match status" value="1"/>
</dbReference>
<gene>
    <name evidence="6" type="ORF">PN36_14720</name>
</gene>
<dbReference type="InterPro" id="IPR010664">
    <property type="entry name" value="LipoPS_assembly_LptC-rel"/>
</dbReference>
<keyword evidence="1" id="KW-1003">Cell membrane</keyword>
<protein>
    <recommendedName>
        <fullName evidence="8">LPS export ABC transporter periplasmic protein LptC</fullName>
    </recommendedName>
</protein>
<proteinExistence type="predicted"/>
<keyword evidence="4" id="KW-1133">Transmembrane helix</keyword>
<dbReference type="AlphaFoldDB" id="A0A0A6PMG2"/>
<keyword evidence="2" id="KW-0997">Cell inner membrane</keyword>
<evidence type="ECO:0000256" key="5">
    <source>
        <dbReference type="ARBA" id="ARBA00023136"/>
    </source>
</evidence>
<evidence type="ECO:0000256" key="2">
    <source>
        <dbReference type="ARBA" id="ARBA00022519"/>
    </source>
</evidence>
<dbReference type="GO" id="GO:0015221">
    <property type="term" value="F:lipopolysaccharide transmembrane transporter activity"/>
    <property type="evidence" value="ECO:0007669"/>
    <property type="project" value="InterPro"/>
</dbReference>
<evidence type="ECO:0000313" key="6">
    <source>
        <dbReference type="EMBL" id="KHD07692.1"/>
    </source>
</evidence>
<dbReference type="Gene3D" id="2.60.450.10">
    <property type="entry name" value="Lipopolysaccharide (LPS) transport protein A like domain"/>
    <property type="match status" value="1"/>
</dbReference>
<evidence type="ECO:0000256" key="4">
    <source>
        <dbReference type="ARBA" id="ARBA00022989"/>
    </source>
</evidence>
<comment type="caution">
    <text evidence="6">The sequence shown here is derived from an EMBL/GenBank/DDBJ whole genome shotgun (WGS) entry which is preliminary data.</text>
</comment>
<dbReference type="EMBL" id="JSZA02000051">
    <property type="protein sequence ID" value="KHD07692.1"/>
    <property type="molecule type" value="Genomic_DNA"/>
</dbReference>